<keyword evidence="2" id="KW-1185">Reference proteome</keyword>
<reference evidence="1 2" key="1">
    <citation type="journal article" date="2019" name="Sci. Rep.">
        <title>Orb-weaving spider Araneus ventricosus genome elucidates the spidroin gene catalogue.</title>
        <authorList>
            <person name="Kono N."/>
            <person name="Nakamura H."/>
            <person name="Ohtoshi R."/>
            <person name="Moran D.A.P."/>
            <person name="Shinohara A."/>
            <person name="Yoshida Y."/>
            <person name="Fujiwara M."/>
            <person name="Mori M."/>
            <person name="Tomita M."/>
            <person name="Arakawa K."/>
        </authorList>
    </citation>
    <scope>NUCLEOTIDE SEQUENCE [LARGE SCALE GENOMIC DNA]</scope>
</reference>
<protein>
    <recommendedName>
        <fullName evidence="3">HTH CENPB-type domain-containing protein</fullName>
    </recommendedName>
</protein>
<dbReference type="AlphaFoldDB" id="A0A4Y2EAL9"/>
<sequence>MAQTWYNNEMSGPDWFTAFLKRHPRLSFRKPLVTRQELVSSFNLTNVSKFFSNLQTFLNRLNLECVDIWNMDETGITTVQTPDSIIACKGFKQIGQITSAERGSLVTLAISVSASGNSIPPFSYIPESTF</sequence>
<evidence type="ECO:0008006" key="3">
    <source>
        <dbReference type="Google" id="ProtNLM"/>
    </source>
</evidence>
<evidence type="ECO:0000313" key="2">
    <source>
        <dbReference type="Proteomes" id="UP000499080"/>
    </source>
</evidence>
<gene>
    <name evidence="1" type="ORF">AVEN_23440_1</name>
</gene>
<dbReference type="OrthoDB" id="4327074at2759"/>
<evidence type="ECO:0000313" key="1">
    <source>
        <dbReference type="EMBL" id="GBM24904.1"/>
    </source>
</evidence>
<organism evidence="1 2">
    <name type="scientific">Araneus ventricosus</name>
    <name type="common">Orbweaver spider</name>
    <name type="synonym">Epeira ventricosa</name>
    <dbReference type="NCBI Taxonomy" id="182803"/>
    <lineage>
        <taxon>Eukaryota</taxon>
        <taxon>Metazoa</taxon>
        <taxon>Ecdysozoa</taxon>
        <taxon>Arthropoda</taxon>
        <taxon>Chelicerata</taxon>
        <taxon>Arachnida</taxon>
        <taxon>Araneae</taxon>
        <taxon>Araneomorphae</taxon>
        <taxon>Entelegynae</taxon>
        <taxon>Araneoidea</taxon>
        <taxon>Araneidae</taxon>
        <taxon>Araneus</taxon>
    </lineage>
</organism>
<proteinExistence type="predicted"/>
<accession>A0A4Y2EAL9</accession>
<comment type="caution">
    <text evidence="1">The sequence shown here is derived from an EMBL/GenBank/DDBJ whole genome shotgun (WGS) entry which is preliminary data.</text>
</comment>
<name>A0A4Y2EAL9_ARAVE</name>
<dbReference type="EMBL" id="BGPR01000528">
    <property type="protein sequence ID" value="GBM24904.1"/>
    <property type="molecule type" value="Genomic_DNA"/>
</dbReference>
<dbReference type="Proteomes" id="UP000499080">
    <property type="component" value="Unassembled WGS sequence"/>
</dbReference>